<feature type="transmembrane region" description="Helical" evidence="1">
    <location>
        <begin position="82"/>
        <end position="101"/>
    </location>
</feature>
<keyword evidence="3" id="KW-1185">Reference proteome</keyword>
<protein>
    <submittedName>
        <fullName evidence="2">Uncharacterized protein</fullName>
    </submittedName>
</protein>
<keyword evidence="1" id="KW-0812">Transmembrane</keyword>
<accession>A0ABR4E4E9</accession>
<proteinExistence type="predicted"/>
<comment type="caution">
    <text evidence="2">The sequence shown here is derived from an EMBL/GenBank/DDBJ whole genome shotgun (WGS) entry which is preliminary data.</text>
</comment>
<gene>
    <name evidence="2" type="ORF">FJTKL_00126</name>
</gene>
<evidence type="ECO:0000256" key="1">
    <source>
        <dbReference type="SAM" id="Phobius"/>
    </source>
</evidence>
<evidence type="ECO:0000313" key="3">
    <source>
        <dbReference type="Proteomes" id="UP001600888"/>
    </source>
</evidence>
<keyword evidence="1" id="KW-0472">Membrane</keyword>
<reference evidence="2 3" key="1">
    <citation type="submission" date="2024-03" db="EMBL/GenBank/DDBJ databases">
        <title>A high-quality draft genome sequence of Diaporthe vaccinii, a causative agent of upright dieback and viscid rot disease in cranberry plants.</title>
        <authorList>
            <person name="Sarrasin M."/>
            <person name="Lang B.F."/>
            <person name="Burger G."/>
        </authorList>
    </citation>
    <scope>NUCLEOTIDE SEQUENCE [LARGE SCALE GENOMIC DNA]</scope>
    <source>
        <strain evidence="2 3">IS7</strain>
    </source>
</reference>
<evidence type="ECO:0000313" key="2">
    <source>
        <dbReference type="EMBL" id="KAL2277283.1"/>
    </source>
</evidence>
<organism evidence="2 3">
    <name type="scientific">Diaporthe vaccinii</name>
    <dbReference type="NCBI Taxonomy" id="105482"/>
    <lineage>
        <taxon>Eukaryota</taxon>
        <taxon>Fungi</taxon>
        <taxon>Dikarya</taxon>
        <taxon>Ascomycota</taxon>
        <taxon>Pezizomycotina</taxon>
        <taxon>Sordariomycetes</taxon>
        <taxon>Sordariomycetidae</taxon>
        <taxon>Diaporthales</taxon>
        <taxon>Diaporthaceae</taxon>
        <taxon>Diaporthe</taxon>
        <taxon>Diaporthe eres species complex</taxon>
    </lineage>
</organism>
<sequence length="160" mass="17805">MSITRSKARSRSYSQSEEPALLYRIVIISQPALADGGIRKPPPASSSIAFHSSFSYLTTLSRSTTLRNTRTINERRRTREGLTDMGVVLLGVTPTTLTVLGAGASELGMVSVVDLRLFLSLLLTFDPPRVFVSHFFEYSDSVELRRNRPAIFEEDVSHRS</sequence>
<dbReference type="EMBL" id="JBAWTH010000102">
    <property type="protein sequence ID" value="KAL2277283.1"/>
    <property type="molecule type" value="Genomic_DNA"/>
</dbReference>
<name>A0ABR4E4E9_9PEZI</name>
<keyword evidence="1" id="KW-1133">Transmembrane helix</keyword>
<dbReference type="Proteomes" id="UP001600888">
    <property type="component" value="Unassembled WGS sequence"/>
</dbReference>